<accession>A0AAE3MLJ2</accession>
<comment type="caution">
    <text evidence="2">The sequence shown here is derived from an EMBL/GenBank/DDBJ whole genome shotgun (WGS) entry which is preliminary data.</text>
</comment>
<dbReference type="InterPro" id="IPR011990">
    <property type="entry name" value="TPR-like_helical_dom_sf"/>
</dbReference>
<name>A0AAE3MLJ2_9FLAO</name>
<dbReference type="PROSITE" id="PS51257">
    <property type="entry name" value="PROKAR_LIPOPROTEIN"/>
    <property type="match status" value="1"/>
</dbReference>
<dbReference type="AlphaFoldDB" id="A0AAE3MLJ2"/>
<dbReference type="Proteomes" id="UP001207116">
    <property type="component" value="Unassembled WGS sequence"/>
</dbReference>
<evidence type="ECO:0000313" key="2">
    <source>
        <dbReference type="EMBL" id="MCX2719659.1"/>
    </source>
</evidence>
<dbReference type="RefSeq" id="WP_266012470.1">
    <property type="nucleotide sequence ID" value="NZ_JAPFQP010000002.1"/>
</dbReference>
<evidence type="ECO:0000313" key="3">
    <source>
        <dbReference type="Proteomes" id="UP001207116"/>
    </source>
</evidence>
<dbReference type="InterPro" id="IPR045921">
    <property type="entry name" value="DUF6340"/>
</dbReference>
<keyword evidence="1" id="KW-0732">Signal</keyword>
<keyword evidence="3" id="KW-1185">Reference proteome</keyword>
<gene>
    <name evidence="2" type="ORF">OO016_08595</name>
</gene>
<protein>
    <submittedName>
        <fullName evidence="2">DUF6340 family protein</fullName>
    </submittedName>
</protein>
<organism evidence="2 3">
    <name type="scientific">Lentiprolixibacter aurantiacus</name>
    <dbReference type="NCBI Taxonomy" id="2993939"/>
    <lineage>
        <taxon>Bacteria</taxon>
        <taxon>Pseudomonadati</taxon>
        <taxon>Bacteroidota</taxon>
        <taxon>Flavobacteriia</taxon>
        <taxon>Flavobacteriales</taxon>
        <taxon>Flavobacteriaceae</taxon>
        <taxon>Lentiprolixibacter</taxon>
    </lineage>
</organism>
<evidence type="ECO:0000256" key="1">
    <source>
        <dbReference type="SAM" id="SignalP"/>
    </source>
</evidence>
<dbReference type="Gene3D" id="1.25.40.10">
    <property type="entry name" value="Tetratricopeptide repeat domain"/>
    <property type="match status" value="1"/>
</dbReference>
<reference evidence="2" key="1">
    <citation type="submission" date="2022-11" db="EMBL/GenBank/DDBJ databases">
        <title>The characterization of three novel Bacteroidetes species and genomic analysis of their roles in tidal elemental geochemical cycles.</title>
        <authorList>
            <person name="Ma K.-J."/>
        </authorList>
    </citation>
    <scope>NUCLEOTIDE SEQUENCE</scope>
    <source>
        <strain evidence="2">M415</strain>
    </source>
</reference>
<feature type="chain" id="PRO_5042060580" evidence="1">
    <location>
        <begin position="27"/>
        <end position="353"/>
    </location>
</feature>
<dbReference type="SUPFAM" id="SSF48452">
    <property type="entry name" value="TPR-like"/>
    <property type="match status" value="1"/>
</dbReference>
<dbReference type="EMBL" id="JAPFQP010000002">
    <property type="protein sequence ID" value="MCX2719659.1"/>
    <property type="molecule type" value="Genomic_DNA"/>
</dbReference>
<sequence>MKSLKLIFVSCLLVSMLMSCSSTKQLAIGVVEPARVQVPQNMKRIGVVKSISSLSEEEAFSSGIAKLVSRDDDFLTEKGVDAAMDGLLNKLLEDPRFDTILRLPQIGEFIMLDGGKPTEASWDNIRSFCERFGLDALFSLDYYQADTRLTLRKTRIHERDLMRAEVAKKGHELTLETLIENGWKIYDPFQELVLDEFYFKDQIIARGTGSSPIRAYHSIGTLRDSLVVKSRGSGDALGSRLQPSERTIYRSYYSTGSEAFVAAQKKIQEEDWEGAIVLWKEELGNIKKKLKAMSCHNLAVVYEYLDDLEEARSWAEKAYEYKPGKKSRDYISELEQRIVQNLEVAEQLSFLGR</sequence>
<proteinExistence type="predicted"/>
<feature type="signal peptide" evidence="1">
    <location>
        <begin position="1"/>
        <end position="26"/>
    </location>
</feature>
<dbReference type="Pfam" id="PF19867">
    <property type="entry name" value="DUF6340"/>
    <property type="match status" value="1"/>
</dbReference>